<dbReference type="AlphaFoldDB" id="A0A1N6K7B2"/>
<accession>A0A1N6K7B2</accession>
<name>A0A1N6K7B2_9BACT</name>
<dbReference type="Pfam" id="PF00561">
    <property type="entry name" value="Abhydrolase_1"/>
    <property type="match status" value="1"/>
</dbReference>
<dbReference type="PRINTS" id="PR00412">
    <property type="entry name" value="EPOXHYDRLASE"/>
</dbReference>
<dbReference type="STRING" id="536979.SAMN04488055_5235"/>
<keyword evidence="4" id="KW-1185">Reference proteome</keyword>
<dbReference type="Gene3D" id="3.40.50.1820">
    <property type="entry name" value="alpha/beta hydrolase"/>
    <property type="match status" value="1"/>
</dbReference>
<dbReference type="PANTHER" id="PTHR42977">
    <property type="entry name" value="HYDROLASE-RELATED"/>
    <property type="match status" value="1"/>
</dbReference>
<dbReference type="InterPro" id="IPR000639">
    <property type="entry name" value="Epox_hydrolase-like"/>
</dbReference>
<protein>
    <submittedName>
        <fullName evidence="3">Pimeloyl-ACP methyl ester carboxylesterase</fullName>
    </submittedName>
</protein>
<feature type="domain" description="AB hydrolase-1" evidence="2">
    <location>
        <begin position="25"/>
        <end position="266"/>
    </location>
</feature>
<evidence type="ECO:0000256" key="1">
    <source>
        <dbReference type="ARBA" id="ARBA00022801"/>
    </source>
</evidence>
<proteinExistence type="predicted"/>
<evidence type="ECO:0000313" key="4">
    <source>
        <dbReference type="Proteomes" id="UP000185003"/>
    </source>
</evidence>
<dbReference type="Proteomes" id="UP000185003">
    <property type="component" value="Unassembled WGS sequence"/>
</dbReference>
<gene>
    <name evidence="3" type="ORF">SAMN04488055_5235</name>
</gene>
<dbReference type="GO" id="GO:0004301">
    <property type="term" value="F:epoxide hydrolase activity"/>
    <property type="evidence" value="ECO:0007669"/>
    <property type="project" value="TreeGrafter"/>
</dbReference>
<evidence type="ECO:0000313" key="3">
    <source>
        <dbReference type="EMBL" id="SIO52458.1"/>
    </source>
</evidence>
<dbReference type="OrthoDB" id="9799612at2"/>
<dbReference type="PRINTS" id="PR00111">
    <property type="entry name" value="ABHYDROLASE"/>
</dbReference>
<dbReference type="InterPro" id="IPR000073">
    <property type="entry name" value="AB_hydrolase_1"/>
</dbReference>
<dbReference type="PANTHER" id="PTHR42977:SF3">
    <property type="entry name" value="AB HYDROLASE-1 DOMAIN-CONTAINING PROTEIN"/>
    <property type="match status" value="1"/>
</dbReference>
<dbReference type="SUPFAM" id="SSF53474">
    <property type="entry name" value="alpha/beta-Hydrolases"/>
    <property type="match status" value="1"/>
</dbReference>
<organism evidence="3 4">
    <name type="scientific">Chitinophaga niabensis</name>
    <dbReference type="NCBI Taxonomy" id="536979"/>
    <lineage>
        <taxon>Bacteria</taxon>
        <taxon>Pseudomonadati</taxon>
        <taxon>Bacteroidota</taxon>
        <taxon>Chitinophagia</taxon>
        <taxon>Chitinophagales</taxon>
        <taxon>Chitinophagaceae</taxon>
        <taxon>Chitinophaga</taxon>
    </lineage>
</organism>
<dbReference type="InterPro" id="IPR051340">
    <property type="entry name" value="Haloalkane_dehalogenase"/>
</dbReference>
<reference evidence="3 4" key="1">
    <citation type="submission" date="2016-11" db="EMBL/GenBank/DDBJ databases">
        <authorList>
            <person name="Jaros S."/>
            <person name="Januszkiewicz K."/>
            <person name="Wedrychowicz H."/>
        </authorList>
    </citation>
    <scope>NUCLEOTIDE SEQUENCE [LARGE SCALE GENOMIC DNA]</scope>
    <source>
        <strain evidence="3 4">DSM 24787</strain>
    </source>
</reference>
<evidence type="ECO:0000259" key="2">
    <source>
        <dbReference type="Pfam" id="PF00561"/>
    </source>
</evidence>
<dbReference type="FunFam" id="3.40.50.1820:FF:000173">
    <property type="entry name" value="Alpha/beta hydrolase"/>
    <property type="match status" value="1"/>
</dbReference>
<dbReference type="InterPro" id="IPR029058">
    <property type="entry name" value="AB_hydrolase_fold"/>
</dbReference>
<keyword evidence="1" id="KW-0378">Hydrolase</keyword>
<dbReference type="EMBL" id="FSRA01000002">
    <property type="protein sequence ID" value="SIO52458.1"/>
    <property type="molecule type" value="Genomic_DNA"/>
</dbReference>
<dbReference type="RefSeq" id="WP_074242486.1">
    <property type="nucleotide sequence ID" value="NZ_FSRA01000002.1"/>
</dbReference>
<sequence length="283" mass="32807">MTQYKNITVNGLNIFYREAGDPKNPAILLLHGFPTSSHMFRNLIADLEDKYYLVAPDFPGFGYSSMPRVTEFDYSFDNLSVITEDFINAIGLKKFSMYVMDYGAPVGYRIAERNPEKIQALLVQNGNAYEEGLTDFWTPIFKYWKNPEHTEEVATMLLPESTRWQYVDGVKDVTKINPDNWQHDQSLLDRPGNREIQLQLFLSYGTNPPLYPKWQAYFRKYQPPTLITWGANDTIFPPSGAHPYKRDLQNVDFHLLDTGHFALEDHHKEISSLIDGFLQKNLH</sequence>